<dbReference type="AlphaFoldDB" id="A0A850C5C8"/>
<gene>
    <name evidence="2" type="ORF">HOQ43_07580</name>
</gene>
<accession>A0A850C5C8</accession>
<organism evidence="2 3">
    <name type="scientific">Glycomyces artemisiae</name>
    <dbReference type="NCBI Taxonomy" id="1076443"/>
    <lineage>
        <taxon>Bacteria</taxon>
        <taxon>Bacillati</taxon>
        <taxon>Actinomycetota</taxon>
        <taxon>Actinomycetes</taxon>
        <taxon>Glycomycetales</taxon>
        <taxon>Glycomycetaceae</taxon>
        <taxon>Glycomyces</taxon>
    </lineage>
</organism>
<dbReference type="SUPFAM" id="SSF52402">
    <property type="entry name" value="Adenine nucleotide alpha hydrolases-like"/>
    <property type="match status" value="1"/>
</dbReference>
<dbReference type="Gene3D" id="3.40.50.620">
    <property type="entry name" value="HUPs"/>
    <property type="match status" value="1"/>
</dbReference>
<reference evidence="2 3" key="1">
    <citation type="submission" date="2020-05" db="EMBL/GenBank/DDBJ databases">
        <title>DNA-SIP metagenomic assembled genomes.</title>
        <authorList>
            <person name="Yu J."/>
        </authorList>
    </citation>
    <scope>NUCLEOTIDE SEQUENCE [LARGE SCALE GENOMIC DNA]</scope>
    <source>
        <strain evidence="2">Bin5.27</strain>
    </source>
</reference>
<evidence type="ECO:0000259" key="1">
    <source>
        <dbReference type="Pfam" id="PF00582"/>
    </source>
</evidence>
<feature type="non-terminal residue" evidence="2">
    <location>
        <position position="85"/>
    </location>
</feature>
<dbReference type="Pfam" id="PF00582">
    <property type="entry name" value="Usp"/>
    <property type="match status" value="1"/>
</dbReference>
<proteinExistence type="predicted"/>
<evidence type="ECO:0000313" key="2">
    <source>
        <dbReference type="EMBL" id="NUQ88308.1"/>
    </source>
</evidence>
<protein>
    <submittedName>
        <fullName evidence="2">Universal stress protein</fullName>
    </submittedName>
</protein>
<dbReference type="Proteomes" id="UP000574690">
    <property type="component" value="Unassembled WGS sequence"/>
</dbReference>
<feature type="domain" description="UspA" evidence="1">
    <location>
        <begin position="10"/>
        <end position="72"/>
    </location>
</feature>
<comment type="caution">
    <text evidence="2">The sequence shown here is derived from an EMBL/GenBank/DDBJ whole genome shotgun (WGS) entry which is preliminary data.</text>
</comment>
<dbReference type="InterPro" id="IPR014729">
    <property type="entry name" value="Rossmann-like_a/b/a_fold"/>
</dbReference>
<sequence length="85" mass="9087">MSNRKQEHGIVVGVDGSASSNKALEWALEYAAALDLTVTAVQAWQIPLAYGTGAMVLPGQELAEEARRGLEKTVDEIAAAWPQVH</sequence>
<dbReference type="InterPro" id="IPR006016">
    <property type="entry name" value="UspA"/>
</dbReference>
<name>A0A850C5C8_9ACTN</name>
<dbReference type="EMBL" id="JABFXE010000322">
    <property type="protein sequence ID" value="NUQ88308.1"/>
    <property type="molecule type" value="Genomic_DNA"/>
</dbReference>
<evidence type="ECO:0000313" key="3">
    <source>
        <dbReference type="Proteomes" id="UP000574690"/>
    </source>
</evidence>